<dbReference type="STRING" id="1801732.A2814_03370"/>
<reference evidence="1 2" key="1">
    <citation type="journal article" date="2016" name="Nat. Commun.">
        <title>Thousands of microbial genomes shed light on interconnected biogeochemical processes in an aquifer system.</title>
        <authorList>
            <person name="Anantharaman K."/>
            <person name="Brown C.T."/>
            <person name="Hug L.A."/>
            <person name="Sharon I."/>
            <person name="Castelle C.J."/>
            <person name="Probst A.J."/>
            <person name="Thomas B.C."/>
            <person name="Singh A."/>
            <person name="Wilkins M.J."/>
            <person name="Karaoz U."/>
            <person name="Brodie E.L."/>
            <person name="Williams K.H."/>
            <person name="Hubbard S.S."/>
            <person name="Banfield J.F."/>
        </authorList>
    </citation>
    <scope>NUCLEOTIDE SEQUENCE [LARGE SCALE GENOMIC DNA]</scope>
</reference>
<protein>
    <submittedName>
        <fullName evidence="1">Uncharacterized protein</fullName>
    </submittedName>
</protein>
<dbReference type="EMBL" id="MFTI01000032">
    <property type="protein sequence ID" value="OGI59543.1"/>
    <property type="molecule type" value="Genomic_DNA"/>
</dbReference>
<proteinExistence type="predicted"/>
<evidence type="ECO:0000313" key="2">
    <source>
        <dbReference type="Proteomes" id="UP000177869"/>
    </source>
</evidence>
<accession>A0A1F6UQB9</accession>
<organism evidence="1 2">
    <name type="scientific">Candidatus Nomurabacteria bacterium RIFCSPHIGHO2_01_FULL_38_19</name>
    <dbReference type="NCBI Taxonomy" id="1801732"/>
    <lineage>
        <taxon>Bacteria</taxon>
        <taxon>Candidatus Nomuraibacteriota</taxon>
    </lineage>
</organism>
<dbReference type="Proteomes" id="UP000177869">
    <property type="component" value="Unassembled WGS sequence"/>
</dbReference>
<sequence length="152" mass="17738">MSKNTITINQLKILCRHVNELSDAGFTENVAVRLLELGANIYAKDLIMGTTTPDYADQFPLWSKAALKAKNAHLKWKYGRYLRVEHGTPRRQFARLVLKAFQRRKLTKPWMDKLCHTKWKVAIITHEEDARLARSKLYKSPEARWEAAKIKF</sequence>
<evidence type="ECO:0000313" key="1">
    <source>
        <dbReference type="EMBL" id="OGI59543.1"/>
    </source>
</evidence>
<comment type="caution">
    <text evidence="1">The sequence shown here is derived from an EMBL/GenBank/DDBJ whole genome shotgun (WGS) entry which is preliminary data.</text>
</comment>
<gene>
    <name evidence="1" type="ORF">A2814_03370</name>
</gene>
<dbReference type="AlphaFoldDB" id="A0A1F6UQB9"/>
<name>A0A1F6UQB9_9BACT</name>